<evidence type="ECO:0000256" key="2">
    <source>
        <dbReference type="ARBA" id="ARBA00022803"/>
    </source>
</evidence>
<dbReference type="Proteomes" id="UP001530400">
    <property type="component" value="Unassembled WGS sequence"/>
</dbReference>
<proteinExistence type="predicted"/>
<dbReference type="Pfam" id="PF13649">
    <property type="entry name" value="Methyltransf_25"/>
    <property type="match status" value="1"/>
</dbReference>
<dbReference type="EMBL" id="JALLPJ020000357">
    <property type="protein sequence ID" value="KAL3794444.1"/>
    <property type="molecule type" value="Genomic_DNA"/>
</dbReference>
<evidence type="ECO:0000313" key="6">
    <source>
        <dbReference type="EMBL" id="KAL3794444.1"/>
    </source>
</evidence>
<dbReference type="PROSITE" id="PS50005">
    <property type="entry name" value="TPR"/>
    <property type="match status" value="1"/>
</dbReference>
<organism evidence="6 7">
    <name type="scientific">Cyclotella atomus</name>
    <dbReference type="NCBI Taxonomy" id="382360"/>
    <lineage>
        <taxon>Eukaryota</taxon>
        <taxon>Sar</taxon>
        <taxon>Stramenopiles</taxon>
        <taxon>Ochrophyta</taxon>
        <taxon>Bacillariophyta</taxon>
        <taxon>Coscinodiscophyceae</taxon>
        <taxon>Thalassiosirophycidae</taxon>
        <taxon>Stephanodiscales</taxon>
        <taxon>Stephanodiscaceae</taxon>
        <taxon>Cyclotella</taxon>
    </lineage>
</organism>
<keyword evidence="4" id="KW-0732">Signal</keyword>
<keyword evidence="7" id="KW-1185">Reference proteome</keyword>
<dbReference type="AlphaFoldDB" id="A0ABD3Q3L3"/>
<dbReference type="PANTHER" id="PTHR45586">
    <property type="entry name" value="TPR REPEAT-CONTAINING PROTEIN PA4667"/>
    <property type="match status" value="1"/>
</dbReference>
<dbReference type="CDD" id="cd02440">
    <property type="entry name" value="AdoMet_MTases"/>
    <property type="match status" value="1"/>
</dbReference>
<evidence type="ECO:0000256" key="1">
    <source>
        <dbReference type="ARBA" id="ARBA00022737"/>
    </source>
</evidence>
<feature type="repeat" description="TPR" evidence="3">
    <location>
        <begin position="24"/>
        <end position="57"/>
    </location>
</feature>
<dbReference type="Gene3D" id="1.25.40.10">
    <property type="entry name" value="Tetratricopeptide repeat domain"/>
    <property type="match status" value="1"/>
</dbReference>
<evidence type="ECO:0000256" key="4">
    <source>
        <dbReference type="SAM" id="SignalP"/>
    </source>
</evidence>
<dbReference type="InterPro" id="IPR019734">
    <property type="entry name" value="TPR_rpt"/>
</dbReference>
<keyword evidence="1" id="KW-0677">Repeat</keyword>
<accession>A0ABD3Q3L3</accession>
<keyword evidence="2 3" id="KW-0802">TPR repeat</keyword>
<evidence type="ECO:0000259" key="5">
    <source>
        <dbReference type="Pfam" id="PF13649"/>
    </source>
</evidence>
<comment type="caution">
    <text evidence="6">The sequence shown here is derived from an EMBL/GenBank/DDBJ whole genome shotgun (WGS) entry which is preliminary data.</text>
</comment>
<sequence>MALLYFIIALLLSPTATQPTSDELDHLLGVGNTALASGDFPTAITHYQSCLDLDPDHRYCLINYASALVDSIDPDDASEDTKLERTLKAIDMLRQVLKSHPDDGDAAFNLAVLLQDTSRSEETTREAAQLYQISVEASIQTGEERWDAWANLASAQQELGIFIGQYGAHASYEHSIVYLEKIANEHQSYIDQMLHSPNAEKMEWNEEEYQEVSAELSHMNQLLSKLYYGLGTILSELSPKDCMYMMNQDTLLIDAVDGQDDEDQAKRICESNAVNALRMAVDLNPDNMVAAHMLNAMVGDEGMGGSKRASNEFVEALFDDFANTFDEKLGALNYQVPYFIGEAAYWLLQQGGRETYRSVLDAGCGTGLAGRFLKPLVDGALVGVDLSTKMLDVARECTLLKGCGLKEVPEDEDEKKDDESAEEDIRSSIRLYNHLVSLDLETATLDDIYSSYNEAPADAKDGFELIVAADVLVYIGDLQKLLQNFAKLSVESNAERDAFLIFSCERIDDEDAPSTGWKLQSSGRYAHSKSYVVKTAKEAGYRLIAYEEIVPRMEKGEDVQGHLFQFAFGLDDDWNEEDMETGDMVFMDIINEDGEVVLSDEL</sequence>
<reference evidence="6 7" key="1">
    <citation type="submission" date="2024-10" db="EMBL/GenBank/DDBJ databases">
        <title>Updated reference genomes for cyclostephanoid diatoms.</title>
        <authorList>
            <person name="Roberts W.R."/>
            <person name="Alverson A.J."/>
        </authorList>
    </citation>
    <scope>NUCLEOTIDE SEQUENCE [LARGE SCALE GENOMIC DNA]</scope>
    <source>
        <strain evidence="6 7">AJA010-31</strain>
    </source>
</reference>
<evidence type="ECO:0000256" key="3">
    <source>
        <dbReference type="PROSITE-ProRule" id="PRU00339"/>
    </source>
</evidence>
<dbReference type="InterPro" id="IPR011990">
    <property type="entry name" value="TPR-like_helical_dom_sf"/>
</dbReference>
<dbReference type="PANTHER" id="PTHR45586:SF1">
    <property type="entry name" value="LIPOPOLYSACCHARIDE ASSEMBLY PROTEIN B"/>
    <property type="match status" value="1"/>
</dbReference>
<feature type="chain" id="PRO_5044771279" description="Methyltransferase domain-containing protein" evidence="4">
    <location>
        <begin position="18"/>
        <end position="602"/>
    </location>
</feature>
<gene>
    <name evidence="6" type="ORF">ACHAWO_000227</name>
</gene>
<dbReference type="SUPFAM" id="SSF48452">
    <property type="entry name" value="TPR-like"/>
    <property type="match status" value="1"/>
</dbReference>
<evidence type="ECO:0000313" key="7">
    <source>
        <dbReference type="Proteomes" id="UP001530400"/>
    </source>
</evidence>
<feature type="domain" description="Methyltransferase" evidence="5">
    <location>
        <begin position="359"/>
        <end position="398"/>
    </location>
</feature>
<dbReference type="InterPro" id="IPR051012">
    <property type="entry name" value="CellSynth/LPSAsmb/PSIAsmb"/>
</dbReference>
<dbReference type="Gene3D" id="3.40.50.150">
    <property type="entry name" value="Vaccinia Virus protein VP39"/>
    <property type="match status" value="1"/>
</dbReference>
<feature type="signal peptide" evidence="4">
    <location>
        <begin position="1"/>
        <end position="17"/>
    </location>
</feature>
<name>A0ABD3Q3L3_9STRA</name>
<dbReference type="SUPFAM" id="SSF53335">
    <property type="entry name" value="S-adenosyl-L-methionine-dependent methyltransferases"/>
    <property type="match status" value="1"/>
</dbReference>
<dbReference type="InterPro" id="IPR041698">
    <property type="entry name" value="Methyltransf_25"/>
</dbReference>
<dbReference type="InterPro" id="IPR029063">
    <property type="entry name" value="SAM-dependent_MTases_sf"/>
</dbReference>
<protein>
    <recommendedName>
        <fullName evidence="5">Methyltransferase domain-containing protein</fullName>
    </recommendedName>
</protein>